<keyword evidence="5" id="KW-0378">Hydrolase</keyword>
<proteinExistence type="inferred from homology"/>
<comment type="similarity">
    <text evidence="2">Belongs to the glycosyl hydrolase 3 family.</text>
</comment>
<dbReference type="PANTHER" id="PTHR30620:SF16">
    <property type="entry name" value="LYSOSOMAL BETA GLUCOSIDASE"/>
    <property type="match status" value="1"/>
</dbReference>
<dbReference type="InterPro" id="IPR002772">
    <property type="entry name" value="Glyco_hydro_3_C"/>
</dbReference>
<dbReference type="Pfam" id="PF00933">
    <property type="entry name" value="Glyco_hydro_3"/>
    <property type="match status" value="1"/>
</dbReference>
<dbReference type="InterPro" id="IPR036962">
    <property type="entry name" value="Glyco_hydro_3_N_sf"/>
</dbReference>
<evidence type="ECO:0000313" key="14">
    <source>
        <dbReference type="Proteomes" id="UP001433268"/>
    </source>
</evidence>
<evidence type="ECO:0000256" key="3">
    <source>
        <dbReference type="ARBA" id="ARBA00012744"/>
    </source>
</evidence>
<evidence type="ECO:0000259" key="11">
    <source>
        <dbReference type="Pfam" id="PF00933"/>
    </source>
</evidence>
<keyword evidence="4 10" id="KW-0732">Signal</keyword>
<dbReference type="SUPFAM" id="SSF51445">
    <property type="entry name" value="(Trans)glycosidases"/>
    <property type="match status" value="1"/>
</dbReference>
<dbReference type="InterPro" id="IPR051915">
    <property type="entry name" value="Cellulose_Degrad_GH3"/>
</dbReference>
<dbReference type="EC" id="3.2.1.21" evidence="3"/>
<evidence type="ECO:0000256" key="2">
    <source>
        <dbReference type="ARBA" id="ARBA00005336"/>
    </source>
</evidence>
<evidence type="ECO:0000256" key="4">
    <source>
        <dbReference type="ARBA" id="ARBA00022729"/>
    </source>
</evidence>
<sequence length="602" mass="65857">MAIHRKSLRAILGLITLSTLLTMGPLGVSAGNGQDATPPYRDASLSVDERVDDLLQRMTLEEKAGQMFHSQLNMGPDGTLDQGVPGTRNNTDFMLGTQMLTHFNLVGEILDARQTAEFVNRVQQHILDTTRLGIPLTLSTDPRHAFTENIGTGFRAGRFSQWPETLGLAALRDAKLVRRFAEVARAEYLAVGIRAALHPQVDLTTEPRWARISGTFGEDADLTAEMLSAYILGLQGETFGPGSIATVTKHFPGGGPMENGEDSHFAYGKNQTYPGKNLEYHLIPFKAAIAVGARQMMPYYSRPIGTEYDPVGFGFNKGIVTGLLREELGFDGVVVTDWGLITDANILGQDMPHLTELERAAMVIEAGCDQFGGETRPELIVQLVKEGIVAESRLDVSIRRLLREKFLLGLFDNPFVDADAADQIVGRQEYVDEGAAAQRRAYTLLTNHDDVLPLKDTANKKFYIEGFNATCLERRDLTAPFEPRSGGFESRYHAGSLEYSAQERERQAAIYTAVPTVVDMTMDRPAAVPEVAENAAALLANFGSGPDAFLDVVLGVAAPEGKLPFDMPRSMEAVEAQMEDVPFDTVDPVFKFGHGLRYKAAA</sequence>
<evidence type="ECO:0000259" key="12">
    <source>
        <dbReference type="Pfam" id="PF01915"/>
    </source>
</evidence>
<feature type="domain" description="Glycoside hydrolase family 3 N-terminal" evidence="11">
    <location>
        <begin position="60"/>
        <end position="403"/>
    </location>
</feature>
<dbReference type="GeneID" id="92042519"/>
<dbReference type="RefSeq" id="XP_066673077.1">
    <property type="nucleotide sequence ID" value="XM_066809459.1"/>
</dbReference>
<evidence type="ECO:0000256" key="7">
    <source>
        <dbReference type="ARBA" id="ARBA00023277"/>
    </source>
</evidence>
<evidence type="ECO:0000256" key="10">
    <source>
        <dbReference type="SAM" id="SignalP"/>
    </source>
</evidence>
<comment type="catalytic activity">
    <reaction evidence="1">
        <text>Hydrolysis of terminal, non-reducing beta-D-glucosyl residues with release of beta-D-glucose.</text>
        <dbReference type="EC" id="3.2.1.21"/>
    </reaction>
</comment>
<protein>
    <recommendedName>
        <fullName evidence="3">beta-glucosidase</fullName>
        <ecNumber evidence="3">3.2.1.21</ecNumber>
    </recommendedName>
</protein>
<dbReference type="InterPro" id="IPR017853">
    <property type="entry name" value="GH"/>
</dbReference>
<dbReference type="EMBL" id="JAQQWN010000004">
    <property type="protein sequence ID" value="KAK8090183.1"/>
    <property type="molecule type" value="Genomic_DNA"/>
</dbReference>
<evidence type="ECO:0000256" key="8">
    <source>
        <dbReference type="ARBA" id="ARBA00023295"/>
    </source>
</evidence>
<dbReference type="Pfam" id="PF01915">
    <property type="entry name" value="Glyco_hydro_3_C"/>
    <property type="match status" value="1"/>
</dbReference>
<feature type="domain" description="Glycoside hydrolase family 3 C-terminal" evidence="12">
    <location>
        <begin position="506"/>
        <end position="598"/>
    </location>
</feature>
<keyword evidence="6" id="KW-0325">Glycoprotein</keyword>
<accession>A0ABR1X453</accession>
<name>A0ABR1X453_9PEZI</name>
<evidence type="ECO:0000256" key="9">
    <source>
        <dbReference type="ARBA" id="ARBA00023326"/>
    </source>
</evidence>
<dbReference type="SUPFAM" id="SSF52279">
    <property type="entry name" value="Beta-D-glucan exohydrolase, C-terminal domain"/>
    <property type="match status" value="1"/>
</dbReference>
<evidence type="ECO:0000256" key="6">
    <source>
        <dbReference type="ARBA" id="ARBA00023180"/>
    </source>
</evidence>
<feature type="chain" id="PRO_5045319048" description="beta-glucosidase" evidence="10">
    <location>
        <begin position="31"/>
        <end position="602"/>
    </location>
</feature>
<comment type="caution">
    <text evidence="13">The sequence shown here is derived from an EMBL/GenBank/DDBJ whole genome shotgun (WGS) entry which is preliminary data.</text>
</comment>
<evidence type="ECO:0000256" key="1">
    <source>
        <dbReference type="ARBA" id="ARBA00000448"/>
    </source>
</evidence>
<organism evidence="13 14">
    <name type="scientific">Apiospora hydei</name>
    <dbReference type="NCBI Taxonomy" id="1337664"/>
    <lineage>
        <taxon>Eukaryota</taxon>
        <taxon>Fungi</taxon>
        <taxon>Dikarya</taxon>
        <taxon>Ascomycota</taxon>
        <taxon>Pezizomycotina</taxon>
        <taxon>Sordariomycetes</taxon>
        <taxon>Xylariomycetidae</taxon>
        <taxon>Amphisphaeriales</taxon>
        <taxon>Apiosporaceae</taxon>
        <taxon>Apiospora</taxon>
    </lineage>
</organism>
<dbReference type="Proteomes" id="UP001433268">
    <property type="component" value="Unassembled WGS sequence"/>
</dbReference>
<keyword evidence="9" id="KW-0624">Polysaccharide degradation</keyword>
<keyword evidence="14" id="KW-1185">Reference proteome</keyword>
<keyword evidence="8" id="KW-0326">Glycosidase</keyword>
<dbReference type="InterPro" id="IPR001764">
    <property type="entry name" value="Glyco_hydro_3_N"/>
</dbReference>
<evidence type="ECO:0000256" key="5">
    <source>
        <dbReference type="ARBA" id="ARBA00022801"/>
    </source>
</evidence>
<gene>
    <name evidence="13" type="ORF">PG997_005144</name>
</gene>
<dbReference type="Gene3D" id="3.40.50.1700">
    <property type="entry name" value="Glycoside hydrolase family 3 C-terminal domain"/>
    <property type="match status" value="1"/>
</dbReference>
<dbReference type="Gene3D" id="3.20.20.300">
    <property type="entry name" value="Glycoside hydrolase, family 3, N-terminal domain"/>
    <property type="match status" value="1"/>
</dbReference>
<feature type="signal peptide" evidence="10">
    <location>
        <begin position="1"/>
        <end position="30"/>
    </location>
</feature>
<dbReference type="PANTHER" id="PTHR30620">
    <property type="entry name" value="PERIPLASMIC BETA-GLUCOSIDASE-RELATED"/>
    <property type="match status" value="1"/>
</dbReference>
<reference evidence="13 14" key="1">
    <citation type="submission" date="2023-01" db="EMBL/GenBank/DDBJ databases">
        <title>Analysis of 21 Apiospora genomes using comparative genomics revels a genus with tremendous synthesis potential of carbohydrate active enzymes and secondary metabolites.</title>
        <authorList>
            <person name="Sorensen T."/>
        </authorList>
    </citation>
    <scope>NUCLEOTIDE SEQUENCE [LARGE SCALE GENOMIC DNA]</scope>
    <source>
        <strain evidence="13 14">CBS 114990</strain>
    </source>
</reference>
<keyword evidence="7" id="KW-0119">Carbohydrate metabolism</keyword>
<evidence type="ECO:0000313" key="13">
    <source>
        <dbReference type="EMBL" id="KAK8090183.1"/>
    </source>
</evidence>
<dbReference type="PRINTS" id="PR00133">
    <property type="entry name" value="GLHYDRLASE3"/>
</dbReference>
<dbReference type="InterPro" id="IPR036881">
    <property type="entry name" value="Glyco_hydro_3_C_sf"/>
</dbReference>